<evidence type="ECO:0000313" key="3">
    <source>
        <dbReference type="Proteomes" id="UP000008311"/>
    </source>
</evidence>
<accession>B9TBC9</accession>
<name>B9TBC9_RICCO</name>
<dbReference type="Pfam" id="PF21882">
    <property type="entry name" value="Gp53-like_C"/>
    <property type="match status" value="1"/>
</dbReference>
<reference evidence="3" key="1">
    <citation type="journal article" date="2010" name="Nat. Biotechnol.">
        <title>Draft genome sequence of the oilseed species Ricinus communis.</title>
        <authorList>
            <person name="Chan A.P."/>
            <person name="Crabtree J."/>
            <person name="Zhao Q."/>
            <person name="Lorenzi H."/>
            <person name="Orvis J."/>
            <person name="Puiu D."/>
            <person name="Melake-Berhan A."/>
            <person name="Jones K.M."/>
            <person name="Redman J."/>
            <person name="Chen G."/>
            <person name="Cahoon E.B."/>
            <person name="Gedil M."/>
            <person name="Stanke M."/>
            <person name="Haas B.J."/>
            <person name="Wortman J.R."/>
            <person name="Fraser-Liggett C.M."/>
            <person name="Ravel J."/>
            <person name="Rabinowicz P.D."/>
        </authorList>
    </citation>
    <scope>NUCLEOTIDE SEQUENCE [LARGE SCALE GENOMIC DNA]</scope>
    <source>
        <strain evidence="3">cv. Hale</strain>
    </source>
</reference>
<proteinExistence type="predicted"/>
<feature type="domain" description="Putative tail fiber protein gp53-like C-terminal" evidence="1">
    <location>
        <begin position="210"/>
        <end position="261"/>
    </location>
</feature>
<dbReference type="Gene3D" id="2.60.40.3940">
    <property type="match status" value="1"/>
</dbReference>
<sequence>MFQVDQPTAAASLPAPAAAGTQGYFTNGNPATGVAATILDADFMNMVMLELSNVVTGAGLTLSKTTYNQVLSAIKRIGQNTVVLADTGAANAYAAINATPLVAGTWVDGVVQAVKIAHANTGASTYAPDGLPAIPIYGLGLQPLQGSELALNGTAILMRTTIAGVNSGNPICVLMECAGGAQQVVVGSQSNHAVNLGQFGNSLIGNGYQKLAGGLILQWGSVTQSSAQNVGVTFPIAFPNSVLNTGVSSSNSTGTNNGASTYGPGLGGMSVALNGNYSFTCDDSPVPNGVTAIEITDAQWQSCISEIGYSVRDGVLVAPTESEVSKRQAAGAWSSYQASAKTELDSSDLTILRCYENGIPVPSEWATYRKLLRAVIGAASGDPTQPLPMRPQFPAGT</sequence>
<dbReference type="AlphaFoldDB" id="B9TBC9"/>
<keyword evidence="3" id="KW-1185">Reference proteome</keyword>
<evidence type="ECO:0000313" key="2">
    <source>
        <dbReference type="EMBL" id="EEF26835.1"/>
    </source>
</evidence>
<gene>
    <name evidence="2" type="ORF">RCOM_0429870</name>
</gene>
<dbReference type="Proteomes" id="UP000008311">
    <property type="component" value="Unassembled WGS sequence"/>
</dbReference>
<evidence type="ECO:0000259" key="1">
    <source>
        <dbReference type="Pfam" id="PF21882"/>
    </source>
</evidence>
<dbReference type="EMBL" id="EQ976425">
    <property type="protein sequence ID" value="EEF26835.1"/>
    <property type="molecule type" value="Genomic_DNA"/>
</dbReference>
<protein>
    <recommendedName>
        <fullName evidence="1">Putative tail fiber protein gp53-like C-terminal domain-containing protein</fullName>
    </recommendedName>
</protein>
<organism evidence="2 3">
    <name type="scientific">Ricinus communis</name>
    <name type="common">Castor bean</name>
    <dbReference type="NCBI Taxonomy" id="3988"/>
    <lineage>
        <taxon>Eukaryota</taxon>
        <taxon>Viridiplantae</taxon>
        <taxon>Streptophyta</taxon>
        <taxon>Embryophyta</taxon>
        <taxon>Tracheophyta</taxon>
        <taxon>Spermatophyta</taxon>
        <taxon>Magnoliopsida</taxon>
        <taxon>eudicotyledons</taxon>
        <taxon>Gunneridae</taxon>
        <taxon>Pentapetalae</taxon>
        <taxon>rosids</taxon>
        <taxon>fabids</taxon>
        <taxon>Malpighiales</taxon>
        <taxon>Euphorbiaceae</taxon>
        <taxon>Acalyphoideae</taxon>
        <taxon>Acalypheae</taxon>
        <taxon>Ricinus</taxon>
    </lineage>
</organism>
<dbReference type="InterPro" id="IPR054075">
    <property type="entry name" value="Gp53-like_C"/>
</dbReference>
<dbReference type="InParanoid" id="B9TBC9"/>